<dbReference type="Pfam" id="PF00263">
    <property type="entry name" value="Secretin"/>
    <property type="match status" value="1"/>
</dbReference>
<gene>
    <name evidence="10" type="ORF">COV72_03145</name>
</gene>
<dbReference type="InterPro" id="IPR001775">
    <property type="entry name" value="GspD/PilQ"/>
</dbReference>
<proteinExistence type="inferred from homology"/>
<dbReference type="PANTHER" id="PTHR30332">
    <property type="entry name" value="PROBABLE GENERAL SECRETION PATHWAY PROTEIN D"/>
    <property type="match status" value="1"/>
</dbReference>
<evidence type="ECO:0000256" key="5">
    <source>
        <dbReference type="RuleBase" id="RU004004"/>
    </source>
</evidence>
<evidence type="ECO:0000256" key="1">
    <source>
        <dbReference type="ARBA" id="ARBA00004370"/>
    </source>
</evidence>
<evidence type="ECO:0000256" key="2">
    <source>
        <dbReference type="ARBA" id="ARBA00022729"/>
    </source>
</evidence>
<dbReference type="Gene3D" id="3.30.1370.130">
    <property type="match status" value="1"/>
</dbReference>
<dbReference type="PANTHER" id="PTHR30332:SF17">
    <property type="entry name" value="TYPE IV PILIATION SYSTEM PROTEIN DR_0774-RELATED"/>
    <property type="match status" value="1"/>
</dbReference>
<dbReference type="EMBL" id="PCWA01000042">
    <property type="protein sequence ID" value="PIQ89415.1"/>
    <property type="molecule type" value="Genomic_DNA"/>
</dbReference>
<organism evidence="10 11">
    <name type="scientific">Candidatus Ghiorseimicrobium undicola</name>
    <dbReference type="NCBI Taxonomy" id="1974746"/>
    <lineage>
        <taxon>Bacteria</taxon>
        <taxon>Pseudomonadati</taxon>
        <taxon>Candidatus Omnitrophota</taxon>
        <taxon>Candidatus Ghiorseimicrobium</taxon>
    </lineage>
</organism>
<dbReference type="GO" id="GO:0015627">
    <property type="term" value="C:type II protein secretion system complex"/>
    <property type="evidence" value="ECO:0007669"/>
    <property type="project" value="TreeGrafter"/>
</dbReference>
<evidence type="ECO:0000259" key="8">
    <source>
        <dbReference type="Pfam" id="PF00263"/>
    </source>
</evidence>
<dbReference type="Proteomes" id="UP000229641">
    <property type="component" value="Unassembled WGS sequence"/>
</dbReference>
<dbReference type="InterPro" id="IPR038591">
    <property type="entry name" value="NolW-like_sf"/>
</dbReference>
<dbReference type="AlphaFoldDB" id="A0A2H0M114"/>
<keyword evidence="2 7" id="KW-0732">Signal</keyword>
<evidence type="ECO:0000313" key="10">
    <source>
        <dbReference type="EMBL" id="PIQ89415.1"/>
    </source>
</evidence>
<dbReference type="InterPro" id="IPR050810">
    <property type="entry name" value="Bact_Secretion_Sys_Channel"/>
</dbReference>
<keyword evidence="5" id="KW-0813">Transport</keyword>
<feature type="chain" id="PRO_5013553935" evidence="7">
    <location>
        <begin position="40"/>
        <end position="675"/>
    </location>
</feature>
<feature type="domain" description="Type II/III secretion system secretin-like" evidence="8">
    <location>
        <begin position="332"/>
        <end position="498"/>
    </location>
</feature>
<name>A0A2H0M114_9BACT</name>
<dbReference type="PRINTS" id="PR00811">
    <property type="entry name" value="BCTERIALGSPD"/>
</dbReference>
<comment type="similarity">
    <text evidence="4">Belongs to the bacterial secretin family.</text>
</comment>
<dbReference type="InterPro" id="IPR005644">
    <property type="entry name" value="NolW-like"/>
</dbReference>
<accession>A0A2H0M114</accession>
<protein>
    <submittedName>
        <fullName evidence="10">Uncharacterized protein</fullName>
    </submittedName>
</protein>
<dbReference type="Pfam" id="PF13103">
    <property type="entry name" value="TonB_2"/>
    <property type="match status" value="1"/>
</dbReference>
<feature type="domain" description="NolW-like" evidence="9">
    <location>
        <begin position="141"/>
        <end position="199"/>
    </location>
</feature>
<dbReference type="GO" id="GO:0009306">
    <property type="term" value="P:protein secretion"/>
    <property type="evidence" value="ECO:0007669"/>
    <property type="project" value="InterPro"/>
</dbReference>
<dbReference type="Gene3D" id="3.30.1370.120">
    <property type="match status" value="2"/>
</dbReference>
<dbReference type="Gene3D" id="3.30.1150.10">
    <property type="match status" value="1"/>
</dbReference>
<feature type="signal peptide" evidence="7">
    <location>
        <begin position="1"/>
        <end position="39"/>
    </location>
</feature>
<evidence type="ECO:0000256" key="4">
    <source>
        <dbReference type="RuleBase" id="RU004003"/>
    </source>
</evidence>
<dbReference type="Pfam" id="PF03958">
    <property type="entry name" value="Secretin_N"/>
    <property type="match status" value="1"/>
</dbReference>
<keyword evidence="3" id="KW-0472">Membrane</keyword>
<comment type="caution">
    <text evidence="10">The sequence shown here is derived from an EMBL/GenBank/DDBJ whole genome shotgun (WGS) entry which is preliminary data.</text>
</comment>
<dbReference type="GO" id="GO:0009279">
    <property type="term" value="C:cell outer membrane"/>
    <property type="evidence" value="ECO:0007669"/>
    <property type="project" value="UniProtKB-SubCell"/>
</dbReference>
<dbReference type="SUPFAM" id="SSF74653">
    <property type="entry name" value="TolA/TonB C-terminal domain"/>
    <property type="match status" value="1"/>
</dbReference>
<sequence length="675" mass="75904">MIIYNNRRRQACRFKSHDVYKLLTLCVCALFLFSGIAFAQNQEIKKSAKSGTTSIDVKGMDVIDVLKILADDGGFNISIGSNVSGRVTLFLKDINVWDALEIVLAAGNLAYEKKGDIIYVMSDRDYELKYGNKYWDKRRLKVFTLKYRSAAKVKEMLLQVASSVGKVIVDEATNTIVVIDVEERIYQMADIIARLERPIETKVYELDYLPVKNLEQQLSQTLTKDVGFVKIDEISNKIIVTDYAEKLEQVDKFLSAFDEKPLQVLIDSKIVEIKPSRKFYSGINWDHWIKKYFKVTETFTIPTTSAEKLSIGATGVPVGEPGQYSGMLEFLEIFGESRVLSSPRILVVNNQEAKILVGTKDAYITSSVSQSDSSAITSQEVNYVDVGVKLYVTPTINRKGYITLKIKPEISSSERKQITSDDKITEIPIVSTSEAETTVMVKDGVSVIIGGLRKVSRDKERKQVPVLGKIPFLGALFRNKSDEWIKSELVIVLTPRIISGDKSIEMEINEKMAGAMGETEVLDEFRKDYKAGGDDLAQDSGLKQNSQYPGDGKASGKVFEKQNNNMMAEPASAPTPPADKDREWYYSKIIEKIRQTLSFVSAEGREEINVKANIKVKFSLDKDGKIDGEPRVVSSDTDERMDNVAKEIIRQSSPFPSVPYYRQDDKEVFEVLLMF</sequence>
<dbReference type="InterPro" id="IPR004846">
    <property type="entry name" value="T2SS/T3SS_dom"/>
</dbReference>
<evidence type="ECO:0000256" key="3">
    <source>
        <dbReference type="ARBA" id="ARBA00023136"/>
    </source>
</evidence>
<evidence type="ECO:0000313" key="11">
    <source>
        <dbReference type="Proteomes" id="UP000229641"/>
    </source>
</evidence>
<comment type="subcellular location">
    <subcellularLocation>
        <location evidence="5">Cell outer membrane</location>
    </subcellularLocation>
    <subcellularLocation>
        <location evidence="1">Membrane</location>
    </subcellularLocation>
</comment>
<evidence type="ECO:0000256" key="6">
    <source>
        <dbReference type="SAM" id="MobiDB-lite"/>
    </source>
</evidence>
<reference evidence="10 11" key="1">
    <citation type="submission" date="2017-09" db="EMBL/GenBank/DDBJ databases">
        <title>Depth-based differentiation of microbial function through sediment-hosted aquifers and enrichment of novel symbionts in the deep terrestrial subsurface.</title>
        <authorList>
            <person name="Probst A.J."/>
            <person name="Ladd B."/>
            <person name="Jarett J.K."/>
            <person name="Geller-Mcgrath D.E."/>
            <person name="Sieber C.M."/>
            <person name="Emerson J.B."/>
            <person name="Anantharaman K."/>
            <person name="Thomas B.C."/>
            <person name="Malmstrom R."/>
            <person name="Stieglmeier M."/>
            <person name="Klingl A."/>
            <person name="Woyke T."/>
            <person name="Ryan C.M."/>
            <person name="Banfield J.F."/>
        </authorList>
    </citation>
    <scope>NUCLEOTIDE SEQUENCE [LARGE SCALE GENOMIC DNA]</scope>
    <source>
        <strain evidence="10">CG11_big_fil_rev_8_21_14_0_20_42_13</strain>
    </source>
</reference>
<evidence type="ECO:0000256" key="7">
    <source>
        <dbReference type="SAM" id="SignalP"/>
    </source>
</evidence>
<feature type="region of interest" description="Disordered" evidence="6">
    <location>
        <begin position="534"/>
        <end position="557"/>
    </location>
</feature>
<evidence type="ECO:0000259" key="9">
    <source>
        <dbReference type="Pfam" id="PF03958"/>
    </source>
</evidence>